<dbReference type="CDD" id="cd14332">
    <property type="entry name" value="UBA_RuvA_C"/>
    <property type="match status" value="1"/>
</dbReference>
<keyword evidence="3 6" id="KW-0238">DNA-binding</keyword>
<dbReference type="InterPro" id="IPR003583">
    <property type="entry name" value="Hlx-hairpin-Hlx_DNA-bd_motif"/>
</dbReference>
<keyword evidence="1 6" id="KW-0963">Cytoplasm</keyword>
<sequence length="197" mass="22142">MIYFLEGKVVLISDKFFVVETGGMGFKIVTHAEILNKIPEIGQNVKVYTHLYMHEDARRYLVELYGFLDSEELRFFELLIGISGIGPRSALGVLSRAPVKTLKQAIVNEDETFFTKVSGIGQKIAQKLILELKSKLKGEISPERGSDSEQMSEVLEALIGLGYSQRDVRRVLQELPKDLKTVEAKVKAALRLLSRKS</sequence>
<dbReference type="SMART" id="SM00278">
    <property type="entry name" value="HhH1"/>
    <property type="match status" value="2"/>
</dbReference>
<comment type="subcellular location">
    <subcellularLocation>
        <location evidence="6">Cytoplasm</location>
    </subcellularLocation>
</comment>
<evidence type="ECO:0000256" key="4">
    <source>
        <dbReference type="ARBA" id="ARBA00023172"/>
    </source>
</evidence>
<dbReference type="SUPFAM" id="SSF50249">
    <property type="entry name" value="Nucleic acid-binding proteins"/>
    <property type="match status" value="1"/>
</dbReference>
<dbReference type="GO" id="GO:0006310">
    <property type="term" value="P:DNA recombination"/>
    <property type="evidence" value="ECO:0007669"/>
    <property type="project" value="UniProtKB-UniRule"/>
</dbReference>
<accession>A0A1F5CBD9</accession>
<feature type="region of interest" description="Domain III" evidence="6">
    <location>
        <begin position="146"/>
        <end position="197"/>
    </location>
</feature>
<evidence type="ECO:0000259" key="7">
    <source>
        <dbReference type="SMART" id="SM00278"/>
    </source>
</evidence>
<dbReference type="Proteomes" id="UP000177197">
    <property type="component" value="Unassembled WGS sequence"/>
</dbReference>
<evidence type="ECO:0000313" key="8">
    <source>
        <dbReference type="EMBL" id="OGD40135.1"/>
    </source>
</evidence>
<feature type="domain" description="Helix-hairpin-helix DNA-binding motif class 1" evidence="7">
    <location>
        <begin position="77"/>
        <end position="96"/>
    </location>
</feature>
<comment type="similarity">
    <text evidence="6">Belongs to the RuvA family.</text>
</comment>
<dbReference type="InterPro" id="IPR000085">
    <property type="entry name" value="RuvA"/>
</dbReference>
<dbReference type="GO" id="GO:0000400">
    <property type="term" value="F:four-way junction DNA binding"/>
    <property type="evidence" value="ECO:0007669"/>
    <property type="project" value="UniProtKB-UniRule"/>
</dbReference>
<evidence type="ECO:0000313" key="9">
    <source>
        <dbReference type="Proteomes" id="UP000177197"/>
    </source>
</evidence>
<gene>
    <name evidence="6" type="primary">ruvA</name>
    <name evidence="8" type="ORF">A3I30_02595</name>
</gene>
<dbReference type="GO" id="GO:0005524">
    <property type="term" value="F:ATP binding"/>
    <property type="evidence" value="ECO:0007669"/>
    <property type="project" value="InterPro"/>
</dbReference>
<dbReference type="Pfam" id="PF01330">
    <property type="entry name" value="RuvA_N"/>
    <property type="match status" value="1"/>
</dbReference>
<reference evidence="8 9" key="1">
    <citation type="journal article" date="2016" name="Nat. Commun.">
        <title>Thousands of microbial genomes shed light on interconnected biogeochemical processes in an aquifer system.</title>
        <authorList>
            <person name="Anantharaman K."/>
            <person name="Brown C.T."/>
            <person name="Hug L.A."/>
            <person name="Sharon I."/>
            <person name="Castelle C.J."/>
            <person name="Probst A.J."/>
            <person name="Thomas B.C."/>
            <person name="Singh A."/>
            <person name="Wilkins M.J."/>
            <person name="Karaoz U."/>
            <person name="Brodie E.L."/>
            <person name="Williams K.H."/>
            <person name="Hubbard S.S."/>
            <person name="Banfield J.F."/>
        </authorList>
    </citation>
    <scope>NUCLEOTIDE SEQUENCE [LARGE SCALE GENOMIC DNA]</scope>
</reference>
<keyword evidence="2 6" id="KW-0227">DNA damage</keyword>
<dbReference type="Gene3D" id="1.10.150.20">
    <property type="entry name" value="5' to 3' exonuclease, C-terminal subdomain"/>
    <property type="match status" value="1"/>
</dbReference>
<dbReference type="GO" id="GO:0009379">
    <property type="term" value="C:Holliday junction helicase complex"/>
    <property type="evidence" value="ECO:0007669"/>
    <property type="project" value="InterPro"/>
</dbReference>
<dbReference type="AlphaFoldDB" id="A0A1F5CBD9"/>
<dbReference type="HAMAP" id="MF_00031">
    <property type="entry name" value="DNA_HJ_migration_RuvA"/>
    <property type="match status" value="1"/>
</dbReference>
<comment type="domain">
    <text evidence="6">Has three domains with a flexible linker between the domains II and III and assumes an 'L' shape. Domain III is highly mobile and contacts RuvB.</text>
</comment>
<comment type="function">
    <text evidence="6">The RuvA-RuvB-RuvC complex processes Holliday junction (HJ) DNA during genetic recombination and DNA repair, while the RuvA-RuvB complex plays an important role in the rescue of blocked DNA replication forks via replication fork reversal (RFR). RuvA specifically binds to HJ cruciform DNA, conferring on it an open structure. The RuvB hexamer acts as an ATP-dependent pump, pulling dsDNA into and through the RuvAB complex. HJ branch migration allows RuvC to scan DNA until it finds its consensus sequence, where it cleaves and resolves the cruciform DNA.</text>
</comment>
<evidence type="ECO:0000256" key="2">
    <source>
        <dbReference type="ARBA" id="ARBA00022763"/>
    </source>
</evidence>
<dbReference type="InterPro" id="IPR036267">
    <property type="entry name" value="RuvA_C_sf"/>
</dbReference>
<comment type="subunit">
    <text evidence="6">Homotetramer. Forms an RuvA(8)-RuvB(12)-Holliday junction (HJ) complex. HJ DNA is sandwiched between 2 RuvA tetramers; dsDNA enters through RuvA and exits via RuvB. An RuvB hexamer assembles on each DNA strand where it exits the tetramer. Each RuvB hexamer is contacted by two RuvA subunits (via domain III) on 2 adjacent RuvB subunits; this complex drives branch migration. In the full resolvosome a probable DNA-RuvA(4)-RuvB(12)-RuvC(2) complex forms which resolves the HJ.</text>
</comment>
<keyword evidence="8" id="KW-0378">Hydrolase</keyword>
<evidence type="ECO:0000256" key="1">
    <source>
        <dbReference type="ARBA" id="ARBA00022490"/>
    </source>
</evidence>
<dbReference type="GO" id="GO:0006281">
    <property type="term" value="P:DNA repair"/>
    <property type="evidence" value="ECO:0007669"/>
    <property type="project" value="UniProtKB-UniRule"/>
</dbReference>
<keyword evidence="8" id="KW-0347">Helicase</keyword>
<dbReference type="NCBIfam" id="TIGR00084">
    <property type="entry name" value="ruvA"/>
    <property type="match status" value="1"/>
</dbReference>
<organism evidence="8 9">
    <name type="scientific">Candidatus Azambacteria bacterium RIFCSPLOWO2_02_FULL_44_14</name>
    <dbReference type="NCBI Taxonomy" id="1797306"/>
    <lineage>
        <taxon>Bacteria</taxon>
        <taxon>Candidatus Azamiibacteriota</taxon>
    </lineage>
</organism>
<proteinExistence type="inferred from homology"/>
<feature type="domain" description="Helix-hairpin-helix DNA-binding motif class 1" evidence="7">
    <location>
        <begin position="112"/>
        <end position="131"/>
    </location>
</feature>
<dbReference type="Gene3D" id="1.10.8.10">
    <property type="entry name" value="DNA helicase RuvA subunit, C-terminal domain"/>
    <property type="match status" value="1"/>
</dbReference>
<evidence type="ECO:0000256" key="5">
    <source>
        <dbReference type="ARBA" id="ARBA00023204"/>
    </source>
</evidence>
<dbReference type="InterPro" id="IPR012340">
    <property type="entry name" value="NA-bd_OB-fold"/>
</dbReference>
<dbReference type="GO" id="GO:0009378">
    <property type="term" value="F:four-way junction helicase activity"/>
    <property type="evidence" value="ECO:0007669"/>
    <property type="project" value="InterPro"/>
</dbReference>
<protein>
    <recommendedName>
        <fullName evidence="6">Holliday junction branch migration complex subunit RuvA</fullName>
    </recommendedName>
</protein>
<keyword evidence="8" id="KW-0547">Nucleotide-binding</keyword>
<dbReference type="InterPro" id="IPR011114">
    <property type="entry name" value="RuvA_C"/>
</dbReference>
<keyword evidence="8" id="KW-0067">ATP-binding</keyword>
<dbReference type="GO" id="GO:0048476">
    <property type="term" value="C:Holliday junction resolvase complex"/>
    <property type="evidence" value="ECO:0007669"/>
    <property type="project" value="UniProtKB-UniRule"/>
</dbReference>
<dbReference type="InterPro" id="IPR010994">
    <property type="entry name" value="RuvA_2-like"/>
</dbReference>
<dbReference type="Pfam" id="PF07499">
    <property type="entry name" value="RuvA_C"/>
    <property type="match status" value="1"/>
</dbReference>
<comment type="caution">
    <text evidence="8">The sequence shown here is derived from an EMBL/GenBank/DDBJ whole genome shotgun (WGS) entry which is preliminary data.</text>
</comment>
<evidence type="ECO:0000256" key="3">
    <source>
        <dbReference type="ARBA" id="ARBA00023125"/>
    </source>
</evidence>
<evidence type="ECO:0000256" key="6">
    <source>
        <dbReference type="HAMAP-Rule" id="MF_00031"/>
    </source>
</evidence>
<dbReference type="SUPFAM" id="SSF47781">
    <property type="entry name" value="RuvA domain 2-like"/>
    <property type="match status" value="1"/>
</dbReference>
<dbReference type="Pfam" id="PF14520">
    <property type="entry name" value="HHH_5"/>
    <property type="match status" value="1"/>
</dbReference>
<dbReference type="SUPFAM" id="SSF46929">
    <property type="entry name" value="DNA helicase RuvA subunit, C-terminal domain"/>
    <property type="match status" value="1"/>
</dbReference>
<dbReference type="Gene3D" id="2.40.50.140">
    <property type="entry name" value="Nucleic acid-binding proteins"/>
    <property type="match status" value="1"/>
</dbReference>
<keyword evidence="5 6" id="KW-0234">DNA repair</keyword>
<dbReference type="EMBL" id="MEYV01000011">
    <property type="protein sequence ID" value="OGD40135.1"/>
    <property type="molecule type" value="Genomic_DNA"/>
</dbReference>
<keyword evidence="4 6" id="KW-0233">DNA recombination</keyword>
<dbReference type="InterPro" id="IPR013849">
    <property type="entry name" value="DNA_helicase_Holl-junc_RuvA_I"/>
</dbReference>
<name>A0A1F5CBD9_9BACT</name>
<dbReference type="GO" id="GO:0005737">
    <property type="term" value="C:cytoplasm"/>
    <property type="evidence" value="ECO:0007669"/>
    <property type="project" value="UniProtKB-SubCell"/>
</dbReference>
<comment type="caution">
    <text evidence="6">Lacks conserved residue(s) required for the propagation of feature annotation.</text>
</comment>